<evidence type="ECO:0008006" key="3">
    <source>
        <dbReference type="Google" id="ProtNLM"/>
    </source>
</evidence>
<dbReference type="Pfam" id="PF02810">
    <property type="entry name" value="SEC-C"/>
    <property type="match status" value="1"/>
</dbReference>
<dbReference type="Proteomes" id="UP000245890">
    <property type="component" value="Unassembled WGS sequence"/>
</dbReference>
<evidence type="ECO:0000313" key="1">
    <source>
        <dbReference type="EMBL" id="PVX27905.1"/>
    </source>
</evidence>
<evidence type="ECO:0000313" key="2">
    <source>
        <dbReference type="Proteomes" id="UP000245890"/>
    </source>
</evidence>
<proteinExistence type="predicted"/>
<dbReference type="SUPFAM" id="SSF103642">
    <property type="entry name" value="Sec-C motif"/>
    <property type="match status" value="1"/>
</dbReference>
<protein>
    <recommendedName>
        <fullName evidence="3">Preprotein translocase</fullName>
    </recommendedName>
</protein>
<dbReference type="OrthoDB" id="1551443at2"/>
<gene>
    <name evidence="1" type="ORF">DD559_19395</name>
</gene>
<dbReference type="RefSeq" id="WP_116471047.1">
    <property type="nucleotide sequence ID" value="NZ_QENQ01000011.1"/>
</dbReference>
<organism evidence="1 2">
    <name type="scientific">Sphingomonas pokkalii</name>
    <dbReference type="NCBI Taxonomy" id="2175090"/>
    <lineage>
        <taxon>Bacteria</taxon>
        <taxon>Pseudomonadati</taxon>
        <taxon>Pseudomonadota</taxon>
        <taxon>Alphaproteobacteria</taxon>
        <taxon>Sphingomonadales</taxon>
        <taxon>Sphingomonadaceae</taxon>
        <taxon>Sphingomonas</taxon>
    </lineage>
</organism>
<dbReference type="EMBL" id="QENQ01000011">
    <property type="protein sequence ID" value="PVX27905.1"/>
    <property type="molecule type" value="Genomic_DNA"/>
</dbReference>
<comment type="caution">
    <text evidence="1">The sequence shown here is derived from an EMBL/GenBank/DDBJ whole genome shotgun (WGS) entry which is preliminary data.</text>
</comment>
<reference evidence="1 2" key="1">
    <citation type="submission" date="2018-05" db="EMBL/GenBank/DDBJ databases">
        <title>Description of Sphingomonas pokkalii sp nov, isolated from the rhizosphere of saline tolerant pokkali rice and its draft genome analysis.</title>
        <authorList>
            <person name="Menon R."/>
            <person name="Kumari S."/>
            <person name="Rameshkumar N."/>
        </authorList>
    </citation>
    <scope>NUCLEOTIDE SEQUENCE [LARGE SCALE GENOMIC DNA]</scope>
    <source>
        <strain evidence="1 2">L3B27</strain>
    </source>
</reference>
<accession>A0A2U0S9D3</accession>
<keyword evidence="2" id="KW-1185">Reference proteome</keyword>
<dbReference type="AlphaFoldDB" id="A0A2U0S9D3"/>
<name>A0A2U0S9D3_9SPHN</name>
<sequence length="707" mass="77597">MFDEIAELTATPGYAHVIAFLCVRDNFVWHRRDGMKAEDMQHLYSSSRLIRTEMSTLIGLMVRAAGDLAAPPPADVDALVTRTDALMAELHRSMGAPTLDGMFAAFEAGESPPNPWNSGGAMREPIFYGGEGAFSFQNCDFAIEKYAADDPWLQEHRKAGIADMVAFAKAAADIQNRKVSGAMAAGANTPGDPRLLEAFTLTAAEIAPVAGLGEETATACIDAFTLTAGRGNPAFATISDFNAVNGSPVLETGDGRHLLFHFNALAEAVYESPFYWMLDDRPYRPTLSDNRGDFTEAFAVDRLSQVFGPARVHRGVNIDRAKGDRVGEIDVLVLFADRAIVLQAKSKRLTLASRKGNDLQLRGDFKGAVQDAYDQAMDCAAALSDRSLRFSTADGTVVDIPPQITQVFPVCLVSDHYPALAFQTDQFLVRREEPKVVAPLVIDVFTLDVMAEMLERPIRFLSYLELRAIHGPKVLIHHEITLLSYHLKYNLWLEKEHDMVVFDDDFAADIEIAMGVRRMGLPGARTPKGVLTVIAGSRLDRLIGAIESNPTGTLIDTVMLAYQLAEDGMTELRDNLDTVVANAGWRGSSNFVLGFGGSGIAIHCNGDTDANSLARIEDHMLARKYRSRADSWYGIVLARDGTLRFGHKVEFPWKYDSRAERAADKLIKRQVATLTTPRPALAGRNEPCHCGSGLKYKRCHLEIDQRG</sequence>
<dbReference type="InterPro" id="IPR004027">
    <property type="entry name" value="SEC_C_motif"/>
</dbReference>
<dbReference type="Gene3D" id="3.10.450.50">
    <property type="match status" value="1"/>
</dbReference>